<feature type="domain" description="MATH" evidence="4">
    <location>
        <begin position="11"/>
        <end position="136"/>
    </location>
</feature>
<keyword evidence="1 2" id="KW-0175">Coiled coil</keyword>
<comment type="caution">
    <text evidence="5">The sequence shown here is derived from an EMBL/GenBank/DDBJ whole genome shotgun (WGS) entry which is preliminary data.</text>
</comment>
<dbReference type="InterPro" id="IPR002083">
    <property type="entry name" value="MATH/TRAF_dom"/>
</dbReference>
<dbReference type="Pfam" id="PF22486">
    <property type="entry name" value="MATH_2"/>
    <property type="match status" value="1"/>
</dbReference>
<name>A0AAD7Q6V8_QUISA</name>
<feature type="compositionally biased region" description="Polar residues" evidence="3">
    <location>
        <begin position="191"/>
        <end position="203"/>
    </location>
</feature>
<dbReference type="Gene3D" id="2.60.210.10">
    <property type="entry name" value="Apoptosis, Tumor Necrosis Factor Receptor Associated Protein 2, Chain A"/>
    <property type="match status" value="1"/>
</dbReference>
<gene>
    <name evidence="5" type="ORF">O6P43_005773</name>
</gene>
<dbReference type="SMART" id="SM00061">
    <property type="entry name" value="MATH"/>
    <property type="match status" value="1"/>
</dbReference>
<feature type="region of interest" description="Disordered" evidence="3">
    <location>
        <begin position="140"/>
        <end position="163"/>
    </location>
</feature>
<feature type="coiled-coil region" evidence="2">
    <location>
        <begin position="328"/>
        <end position="369"/>
    </location>
</feature>
<dbReference type="AlphaFoldDB" id="A0AAD7Q6V8"/>
<dbReference type="PROSITE" id="PS50144">
    <property type="entry name" value="MATH"/>
    <property type="match status" value="1"/>
</dbReference>
<proteinExistence type="predicted"/>
<accession>A0AAD7Q6V8</accession>
<dbReference type="InterPro" id="IPR050804">
    <property type="entry name" value="MCC"/>
</dbReference>
<evidence type="ECO:0000313" key="6">
    <source>
        <dbReference type="Proteomes" id="UP001163823"/>
    </source>
</evidence>
<organism evidence="5 6">
    <name type="scientific">Quillaja saponaria</name>
    <name type="common">Soap bark tree</name>
    <dbReference type="NCBI Taxonomy" id="32244"/>
    <lineage>
        <taxon>Eukaryota</taxon>
        <taxon>Viridiplantae</taxon>
        <taxon>Streptophyta</taxon>
        <taxon>Embryophyta</taxon>
        <taxon>Tracheophyta</taxon>
        <taxon>Spermatophyta</taxon>
        <taxon>Magnoliopsida</taxon>
        <taxon>eudicotyledons</taxon>
        <taxon>Gunneridae</taxon>
        <taxon>Pentapetalae</taxon>
        <taxon>rosids</taxon>
        <taxon>fabids</taxon>
        <taxon>Fabales</taxon>
        <taxon>Quillajaceae</taxon>
        <taxon>Quillaja</taxon>
    </lineage>
</organism>
<evidence type="ECO:0000256" key="2">
    <source>
        <dbReference type="SAM" id="Coils"/>
    </source>
</evidence>
<evidence type="ECO:0000256" key="1">
    <source>
        <dbReference type="ARBA" id="ARBA00023054"/>
    </source>
</evidence>
<dbReference type="KEGG" id="qsa:O6P43_005773"/>
<evidence type="ECO:0000256" key="3">
    <source>
        <dbReference type="SAM" id="MobiDB-lite"/>
    </source>
</evidence>
<dbReference type="PANTHER" id="PTHR46236">
    <property type="entry name" value="TRAF-LIKE SUPERFAMILY PROTEIN"/>
    <property type="match status" value="1"/>
</dbReference>
<dbReference type="FunFam" id="2.60.210.10:FF:000005">
    <property type="entry name" value="Ubiquitin carboxyl-terminal hydrolase 13"/>
    <property type="match status" value="1"/>
</dbReference>
<dbReference type="EMBL" id="JARAOO010000003">
    <property type="protein sequence ID" value="KAJ7975932.1"/>
    <property type="molecule type" value="Genomic_DNA"/>
</dbReference>
<dbReference type="InterPro" id="IPR008974">
    <property type="entry name" value="TRAF-like"/>
</dbReference>
<reference evidence="5" key="1">
    <citation type="journal article" date="2023" name="Science">
        <title>Elucidation of the pathway for biosynthesis of saponin adjuvants from the soapbark tree.</title>
        <authorList>
            <person name="Reed J."/>
            <person name="Orme A."/>
            <person name="El-Demerdash A."/>
            <person name="Owen C."/>
            <person name="Martin L.B.B."/>
            <person name="Misra R.C."/>
            <person name="Kikuchi S."/>
            <person name="Rejzek M."/>
            <person name="Martin A.C."/>
            <person name="Harkess A."/>
            <person name="Leebens-Mack J."/>
            <person name="Louveau T."/>
            <person name="Stephenson M.J."/>
            <person name="Osbourn A."/>
        </authorList>
    </citation>
    <scope>NUCLEOTIDE SEQUENCE</scope>
    <source>
        <strain evidence="5">S10</strain>
    </source>
</reference>
<keyword evidence="5" id="KW-0378">Hydrolase</keyword>
<feature type="region of interest" description="Disordered" evidence="3">
    <location>
        <begin position="191"/>
        <end position="214"/>
    </location>
</feature>
<dbReference type="CDD" id="cd00121">
    <property type="entry name" value="MATH"/>
    <property type="match status" value="1"/>
</dbReference>
<dbReference type="PANTHER" id="PTHR46236:SF35">
    <property type="entry name" value="MATH DOMAIN-CONTAINING PROTEIN"/>
    <property type="match status" value="1"/>
</dbReference>
<dbReference type="Proteomes" id="UP001163823">
    <property type="component" value="Chromosome 3"/>
</dbReference>
<sequence>MENQQSKGITYQKFTWTIKDFSKLNTRKHYSEVFMIGGNQWRILIFPNGNNVDNLSIYLDVVDAKDLPFGWSRLADFKLTVISQINKKYSITKETQHTFNARENDWGFTSFIPLSELRNLAKGYLVNDTCIVEAEVSVPKNGDEKGENQATGKTTAKPGGEAGQMEVEAPVLEDQVLGHSDAKLVAPSSGQMIATEKAPSSEQAHTESIDSSADPALSKELPLTAIDELVDFRGLGQVEKAFVPLLEEVCSWYPSLVECQRKRSRMFTQWAFTALGRVLHYLKTTKVKDMTDDACEHLQVLWEELETFKFDLSWLEPHVQSALSMKTYLEKAEQVKKLQDNVAALEIEMKRLQANLAVGEVEAEVARRDLVKAEEGFEERDMNTELGYGRP</sequence>
<dbReference type="GO" id="GO:0016787">
    <property type="term" value="F:hydrolase activity"/>
    <property type="evidence" value="ECO:0007669"/>
    <property type="project" value="UniProtKB-KW"/>
</dbReference>
<protein>
    <submittedName>
        <fullName evidence="5">Ubiquitin carboxyl-terminal hydrolase family protein</fullName>
    </submittedName>
</protein>
<keyword evidence="6" id="KW-1185">Reference proteome</keyword>
<evidence type="ECO:0000313" key="5">
    <source>
        <dbReference type="EMBL" id="KAJ7975932.1"/>
    </source>
</evidence>
<dbReference type="SUPFAM" id="SSF49599">
    <property type="entry name" value="TRAF domain-like"/>
    <property type="match status" value="1"/>
</dbReference>
<evidence type="ECO:0000259" key="4">
    <source>
        <dbReference type="PROSITE" id="PS50144"/>
    </source>
</evidence>